<dbReference type="HOGENOM" id="CLU_3185689_0_0_0"/>
<accession>B3E143</accession>
<proteinExistence type="predicted"/>
<gene>
    <name evidence="1" type="ordered locus">Minf_0784</name>
</gene>
<dbReference type="EMBL" id="CP000975">
    <property type="protein sequence ID" value="ACD82839.1"/>
    <property type="molecule type" value="Genomic_DNA"/>
</dbReference>
<dbReference type="KEGG" id="min:Minf_0784"/>
<evidence type="ECO:0000313" key="1">
    <source>
        <dbReference type="EMBL" id="ACD82839.1"/>
    </source>
</evidence>
<dbReference type="Proteomes" id="UP000009149">
    <property type="component" value="Chromosome"/>
</dbReference>
<organism evidence="1 2">
    <name type="scientific">Methylacidiphilum infernorum (isolate V4)</name>
    <name type="common">Methylokorus infernorum (strain V4)</name>
    <dbReference type="NCBI Taxonomy" id="481448"/>
    <lineage>
        <taxon>Bacteria</taxon>
        <taxon>Pseudomonadati</taxon>
        <taxon>Verrucomicrobiota</taxon>
        <taxon>Methylacidiphilae</taxon>
        <taxon>Methylacidiphilales</taxon>
        <taxon>Methylacidiphilaceae</taxon>
        <taxon>Methylacidiphilum (ex Ratnadevi et al. 2023)</taxon>
    </lineage>
</organism>
<reference evidence="1 2" key="1">
    <citation type="journal article" date="2008" name="Biol. Direct">
        <title>Complete genome sequence of the extremely acidophilic methanotroph isolate V4, Methylacidiphilum infernorum, a representative of the bacterial phylum Verrucomicrobia.</title>
        <authorList>
            <person name="Hou S."/>
            <person name="Makarova K.S."/>
            <person name="Saw J.H."/>
            <person name="Senin P."/>
            <person name="Ly B.V."/>
            <person name="Zhou Z."/>
            <person name="Ren Y."/>
            <person name="Wang J."/>
            <person name="Galperin M.Y."/>
            <person name="Omelchenko M.V."/>
            <person name="Wolf Y.I."/>
            <person name="Yutin N."/>
            <person name="Koonin E.V."/>
            <person name="Stott M.B."/>
            <person name="Mountain B.W."/>
            <person name="Crowe M.A."/>
            <person name="Smirnova A.V."/>
            <person name="Dunfield P.F."/>
            <person name="Feng L."/>
            <person name="Wang L."/>
            <person name="Alam M."/>
        </authorList>
    </citation>
    <scope>NUCLEOTIDE SEQUENCE [LARGE SCALE GENOMIC DNA]</scope>
    <source>
        <strain evidence="2">Isolate V4</strain>
    </source>
</reference>
<sequence>MPRKEEEFLENPGFWVALREGLKMLERKILFLSFRERKLLGSAGRC</sequence>
<dbReference type="AlphaFoldDB" id="B3E143"/>
<protein>
    <submittedName>
        <fullName evidence="1">Uncharacterized protein</fullName>
    </submittedName>
</protein>
<evidence type="ECO:0000313" key="2">
    <source>
        <dbReference type="Proteomes" id="UP000009149"/>
    </source>
</evidence>
<name>B3E143_METI4</name>